<keyword evidence="2" id="KW-0479">Metal-binding</keyword>
<evidence type="ECO:0000256" key="1">
    <source>
        <dbReference type="ARBA" id="ARBA00022679"/>
    </source>
</evidence>
<evidence type="ECO:0000256" key="6">
    <source>
        <dbReference type="PROSITE-ProRule" id="PRU00175"/>
    </source>
</evidence>
<dbReference type="GO" id="GO:1902716">
    <property type="term" value="C:cell cortex of growing cell tip"/>
    <property type="evidence" value="ECO:0007669"/>
    <property type="project" value="EnsemblFungi"/>
</dbReference>
<protein>
    <submittedName>
        <fullName evidence="9">Mitotic spindle checkpoint protein Dma1</fullName>
    </submittedName>
</protein>
<dbReference type="GO" id="GO:1903024">
    <property type="term" value="P:positive regulation of ascospore-type prospore membrane formation"/>
    <property type="evidence" value="ECO:0007669"/>
    <property type="project" value="EnsemblFungi"/>
</dbReference>
<evidence type="ECO:0000256" key="2">
    <source>
        <dbReference type="ARBA" id="ARBA00022723"/>
    </source>
</evidence>
<feature type="domain" description="FHA" evidence="7">
    <location>
        <begin position="69"/>
        <end position="125"/>
    </location>
</feature>
<dbReference type="PROSITE" id="PS50089">
    <property type="entry name" value="ZF_RING_2"/>
    <property type="match status" value="1"/>
</dbReference>
<dbReference type="EMBL" id="KE651166">
    <property type="protein sequence ID" value="EEB07088.1"/>
    <property type="molecule type" value="Genomic_DNA"/>
</dbReference>
<dbReference type="GO" id="GO:0005628">
    <property type="term" value="C:prospore membrane"/>
    <property type="evidence" value="ECO:0007669"/>
    <property type="project" value="EnsemblFungi"/>
</dbReference>
<dbReference type="GO" id="GO:1902426">
    <property type="term" value="P:deactivation of mitotic spindle assembly checkpoint"/>
    <property type="evidence" value="ECO:0007669"/>
    <property type="project" value="EnsemblFungi"/>
</dbReference>
<dbReference type="Gene3D" id="3.30.40.10">
    <property type="entry name" value="Zinc/RING finger domain, C3HC4 (zinc finger)"/>
    <property type="match status" value="1"/>
</dbReference>
<dbReference type="Pfam" id="PF17123">
    <property type="entry name" value="zf-RING_11"/>
    <property type="match status" value="1"/>
</dbReference>
<keyword evidence="4" id="KW-0833">Ubl conjugation pathway</keyword>
<evidence type="ECO:0000256" key="3">
    <source>
        <dbReference type="ARBA" id="ARBA00022771"/>
    </source>
</evidence>
<dbReference type="GO" id="GO:0031030">
    <property type="term" value="P:negative regulation of septation initiation signaling"/>
    <property type="evidence" value="ECO:0007669"/>
    <property type="project" value="EnsemblFungi"/>
</dbReference>
<dbReference type="STRING" id="402676.B6K1Q7"/>
<gene>
    <name evidence="10" type="primary">dma1</name>
    <name evidence="9" type="ORF">SJAG_02169</name>
</gene>
<evidence type="ECO:0000256" key="4">
    <source>
        <dbReference type="ARBA" id="ARBA00022786"/>
    </source>
</evidence>
<reference evidence="9 11" key="1">
    <citation type="journal article" date="2011" name="Science">
        <title>Comparative functional genomics of the fission yeasts.</title>
        <authorList>
            <person name="Rhind N."/>
            <person name="Chen Z."/>
            <person name="Yassour M."/>
            <person name="Thompson D.A."/>
            <person name="Haas B.J."/>
            <person name="Habib N."/>
            <person name="Wapinski I."/>
            <person name="Roy S."/>
            <person name="Lin M.F."/>
            <person name="Heiman D.I."/>
            <person name="Young S.K."/>
            <person name="Furuya K."/>
            <person name="Guo Y."/>
            <person name="Pidoux A."/>
            <person name="Chen H.M."/>
            <person name="Robbertse B."/>
            <person name="Goldberg J.M."/>
            <person name="Aoki K."/>
            <person name="Bayne E.H."/>
            <person name="Berlin A.M."/>
            <person name="Desjardins C.A."/>
            <person name="Dobbs E."/>
            <person name="Dukaj L."/>
            <person name="Fan L."/>
            <person name="FitzGerald M.G."/>
            <person name="French C."/>
            <person name="Gujja S."/>
            <person name="Hansen K."/>
            <person name="Keifenheim D."/>
            <person name="Levin J.Z."/>
            <person name="Mosher R.A."/>
            <person name="Mueller C.A."/>
            <person name="Pfiffner J."/>
            <person name="Priest M."/>
            <person name="Russ C."/>
            <person name="Smialowska A."/>
            <person name="Swoboda P."/>
            <person name="Sykes S.M."/>
            <person name="Vaughn M."/>
            <person name="Vengrova S."/>
            <person name="Yoder R."/>
            <person name="Zeng Q."/>
            <person name="Allshire R."/>
            <person name="Baulcombe D."/>
            <person name="Birren B.W."/>
            <person name="Brown W."/>
            <person name="Ekwall K."/>
            <person name="Kellis M."/>
            <person name="Leatherwood J."/>
            <person name="Levin H."/>
            <person name="Margalit H."/>
            <person name="Martienssen R."/>
            <person name="Nieduszynski C.A."/>
            <person name="Spatafora J.W."/>
            <person name="Friedman N."/>
            <person name="Dalgaard J.Z."/>
            <person name="Baumann P."/>
            <person name="Niki H."/>
            <person name="Regev A."/>
            <person name="Nusbaum C."/>
        </authorList>
    </citation>
    <scope>NUCLEOTIDE SEQUENCE [LARGE SCALE GENOMIC DNA]</scope>
    <source>
        <strain evidence="11">yFS275 / FY16936</strain>
    </source>
</reference>
<evidence type="ECO:0000313" key="9">
    <source>
        <dbReference type="EMBL" id="EEB07088.1"/>
    </source>
</evidence>
<evidence type="ECO:0000259" key="8">
    <source>
        <dbReference type="PROSITE" id="PS50089"/>
    </source>
</evidence>
<dbReference type="PANTHER" id="PTHR15067:SF7">
    <property type="entry name" value="E3 UBIQUITIN-PROTEIN LIGASE DMA1-RELATED"/>
    <property type="match status" value="1"/>
</dbReference>
<dbReference type="GO" id="GO:0007094">
    <property type="term" value="P:mitotic spindle assembly checkpoint signaling"/>
    <property type="evidence" value="ECO:0007669"/>
    <property type="project" value="EnsemblFungi"/>
</dbReference>
<dbReference type="VEuPathDB" id="FungiDB:SJAG_02169"/>
<dbReference type="GO" id="GO:0006974">
    <property type="term" value="P:DNA damage response"/>
    <property type="evidence" value="ECO:0007669"/>
    <property type="project" value="EnsemblFungi"/>
</dbReference>
<dbReference type="SMART" id="SM00240">
    <property type="entry name" value="FHA"/>
    <property type="match status" value="1"/>
</dbReference>
<dbReference type="Gene3D" id="2.60.200.20">
    <property type="match status" value="1"/>
</dbReference>
<dbReference type="GO" id="GO:0035974">
    <property type="term" value="C:meiotic spindle pole body"/>
    <property type="evidence" value="ECO:0007669"/>
    <property type="project" value="EnsemblFungi"/>
</dbReference>
<evidence type="ECO:0000259" key="7">
    <source>
        <dbReference type="PROSITE" id="PS50006"/>
    </source>
</evidence>
<dbReference type="GO" id="GO:0061630">
    <property type="term" value="F:ubiquitin protein ligase activity"/>
    <property type="evidence" value="ECO:0007669"/>
    <property type="project" value="EnsemblFungi"/>
</dbReference>
<evidence type="ECO:0000313" key="11">
    <source>
        <dbReference type="Proteomes" id="UP000001744"/>
    </source>
</evidence>
<dbReference type="RefSeq" id="XP_002173381.1">
    <property type="nucleotide sequence ID" value="XM_002173345.2"/>
</dbReference>
<dbReference type="SUPFAM" id="SSF57850">
    <property type="entry name" value="RING/U-box"/>
    <property type="match status" value="1"/>
</dbReference>
<dbReference type="GO" id="GO:0051517">
    <property type="term" value="P:negative regulation of bipolar cell growth"/>
    <property type="evidence" value="ECO:0007669"/>
    <property type="project" value="EnsemblFungi"/>
</dbReference>
<dbReference type="JaponicusDB" id="SJAG_02169">
    <property type="gene designation" value="dma1"/>
</dbReference>
<dbReference type="GeneID" id="7052097"/>
<dbReference type="InterPro" id="IPR000253">
    <property type="entry name" value="FHA_dom"/>
</dbReference>
<dbReference type="GO" id="GO:0071341">
    <property type="term" value="C:medial cortical node"/>
    <property type="evidence" value="ECO:0007669"/>
    <property type="project" value="EnsemblFungi"/>
</dbReference>
<dbReference type="eggNOG" id="KOG3872">
    <property type="taxonomic scope" value="Eukaryota"/>
</dbReference>
<dbReference type="InterPro" id="IPR013083">
    <property type="entry name" value="Znf_RING/FYVE/PHD"/>
</dbReference>
<dbReference type="PROSITE" id="PS50006">
    <property type="entry name" value="FHA_DOMAIN"/>
    <property type="match status" value="1"/>
</dbReference>
<dbReference type="SUPFAM" id="SSF49879">
    <property type="entry name" value="SMAD/FHA domain"/>
    <property type="match status" value="1"/>
</dbReference>
<dbReference type="AlphaFoldDB" id="B6K1Q7"/>
<sequence>MQETPQVATALADQTVLPDSSEKAASCLDNPPEETISIRFTNFVSANGHSFNFEPVVRTWSKKNKNLPIHIGRYTDKYNGGNVSAVVFRSKVVSRRHAQVFYEGGEWYVQDLGSSSGTFLNHIRLSPPCETSKPYHISNNDILQLGADYRGGEEMHYRCVRARIELNNSWRIKLSRFNLEEYNRVRSLISKATEGSKEDAPVSECCICLTPVLPCQALFVAPCSHTYHYWCIHPTLQKNHPYFNCFICRKYHDLSTPVEEGELELRELMKHATVVDKSP</sequence>
<dbReference type="PANTHER" id="PTHR15067">
    <property type="entry name" value="E3 UBIQUITIN-PROTEIN LIGASE RNF8"/>
    <property type="match status" value="1"/>
</dbReference>
<accession>B6K1Q7</accession>
<evidence type="ECO:0000256" key="5">
    <source>
        <dbReference type="ARBA" id="ARBA00022833"/>
    </source>
</evidence>
<feature type="domain" description="RING-type" evidence="8">
    <location>
        <begin position="205"/>
        <end position="249"/>
    </location>
</feature>
<proteinExistence type="predicted"/>
<keyword evidence="11" id="KW-1185">Reference proteome</keyword>
<keyword evidence="5" id="KW-0862">Zinc</keyword>
<name>B6K1Q7_SCHJY</name>
<dbReference type="Pfam" id="PF00498">
    <property type="entry name" value="FHA"/>
    <property type="match status" value="1"/>
</dbReference>
<evidence type="ECO:0000313" key="10">
    <source>
        <dbReference type="JaponicusDB" id="SJAG_02169"/>
    </source>
</evidence>
<dbReference type="Proteomes" id="UP000001744">
    <property type="component" value="Unassembled WGS sequence"/>
</dbReference>
<keyword evidence="1" id="KW-0808">Transferase</keyword>
<dbReference type="HOGENOM" id="CLU_026302_0_0_1"/>
<dbReference type="InterPro" id="IPR001841">
    <property type="entry name" value="Znf_RING"/>
</dbReference>
<dbReference type="InterPro" id="IPR008984">
    <property type="entry name" value="SMAD_FHA_dom_sf"/>
</dbReference>
<organism evidence="9 11">
    <name type="scientific">Schizosaccharomyces japonicus (strain yFS275 / FY16936)</name>
    <name type="common">Fission yeast</name>
    <dbReference type="NCBI Taxonomy" id="402676"/>
    <lineage>
        <taxon>Eukaryota</taxon>
        <taxon>Fungi</taxon>
        <taxon>Dikarya</taxon>
        <taxon>Ascomycota</taxon>
        <taxon>Taphrinomycotina</taxon>
        <taxon>Schizosaccharomycetes</taxon>
        <taxon>Schizosaccharomycetales</taxon>
        <taxon>Schizosaccharomycetaceae</taxon>
        <taxon>Schizosaccharomyces</taxon>
    </lineage>
</organism>
<dbReference type="GO" id="GO:0044732">
    <property type="term" value="C:mitotic spindle pole body"/>
    <property type="evidence" value="ECO:0007669"/>
    <property type="project" value="EnsemblFungi"/>
</dbReference>
<keyword evidence="3 6" id="KW-0863">Zinc-finger</keyword>
<dbReference type="GO" id="GO:0008270">
    <property type="term" value="F:zinc ion binding"/>
    <property type="evidence" value="ECO:0007669"/>
    <property type="project" value="UniProtKB-KW"/>
</dbReference>
<dbReference type="OrthoDB" id="687730at2759"/>
<dbReference type="GO" id="GO:0043332">
    <property type="term" value="C:mating projection tip"/>
    <property type="evidence" value="ECO:0007669"/>
    <property type="project" value="EnsemblFungi"/>
</dbReference>
<dbReference type="OMA" id="FICRKYH"/>